<proteinExistence type="inferred from homology"/>
<keyword evidence="3" id="KW-1185">Reference proteome</keyword>
<comment type="function">
    <text evidence="1">Catalyzes the hydrolysis of queuosine 5'-phosphate, releasing the nucleobase queuine (q). Is required for salvage of queuine from exogenous queuosine (Q) that is imported and then converted to queuosine 5'-phosphate intracellularly.</text>
</comment>
<dbReference type="GO" id="GO:0016787">
    <property type="term" value="F:hydrolase activity"/>
    <property type="evidence" value="ECO:0007669"/>
    <property type="project" value="UniProtKB-KW"/>
</dbReference>
<dbReference type="InParanoid" id="A0A1X2HV31"/>
<accession>A0A1X2HV31</accession>
<reference evidence="2 3" key="1">
    <citation type="submission" date="2016-07" db="EMBL/GenBank/DDBJ databases">
        <title>Pervasive Adenine N6-methylation of Active Genes in Fungi.</title>
        <authorList>
            <consortium name="DOE Joint Genome Institute"/>
            <person name="Mondo S.J."/>
            <person name="Dannebaum R.O."/>
            <person name="Kuo R.C."/>
            <person name="Labutti K."/>
            <person name="Haridas S."/>
            <person name="Kuo A."/>
            <person name="Salamov A."/>
            <person name="Ahrendt S.R."/>
            <person name="Lipzen A."/>
            <person name="Sullivan W."/>
            <person name="Andreopoulos W.B."/>
            <person name="Clum A."/>
            <person name="Lindquist E."/>
            <person name="Daum C."/>
            <person name="Ramamoorthy G.K."/>
            <person name="Gryganskyi A."/>
            <person name="Culley D."/>
            <person name="Magnuson J.K."/>
            <person name="James T.Y."/>
            <person name="O'Malley M.A."/>
            <person name="Stajich J.E."/>
            <person name="Spatafora J.W."/>
            <person name="Visel A."/>
            <person name="Grigoriev I.V."/>
        </authorList>
    </citation>
    <scope>NUCLEOTIDE SEQUENCE [LARGE SCALE GENOMIC DNA]</scope>
    <source>
        <strain evidence="2 3">NRRL 2496</strain>
    </source>
</reference>
<dbReference type="PANTHER" id="PTHR21314:SF1">
    <property type="entry name" value="QUEUOSINE SALVAGE PROTEIN"/>
    <property type="match status" value="1"/>
</dbReference>
<dbReference type="PANTHER" id="PTHR21314">
    <property type="entry name" value="QUEUOSINE 5'-PHOSPHATE N-GLYCOSYLASE_HYDROLASE-RELATED"/>
    <property type="match status" value="1"/>
</dbReference>
<protein>
    <recommendedName>
        <fullName evidence="1">Queuosine 5'-phosphate N-glycosylase/hydrolase</fullName>
        <ecNumber evidence="1">3.2.2.-</ecNumber>
    </recommendedName>
    <alternativeName>
        <fullName evidence="1">Queuosine-nucleotide N-glycosylase/hydrolase</fullName>
    </alternativeName>
</protein>
<dbReference type="EC" id="3.2.2.-" evidence="1"/>
<comment type="similarity">
    <text evidence="1">Belongs to the QNG1 protein family.</text>
</comment>
<gene>
    <name evidence="2" type="ORF">BCR43DRAFT_520576</name>
</gene>
<evidence type="ECO:0000313" key="3">
    <source>
        <dbReference type="Proteomes" id="UP000242180"/>
    </source>
</evidence>
<sequence>MAKQLPTGNYIEAVRSSCAALTEISPVQISDDGINKFLTTLDKHQYEELSIDTPMRMPLKFESLAEELNFVALIDLLNFGSGYRLPLHEMTGRGAFDTIRFGAMSFHIGGTPINAETFRNMTTFQVSEIFQLPIDREVKPPDMPYLTLTEPSELKPLADGIADVLKTTGDFLTAHKYPDLASFILDVTKQKPRSAAYLVEQLVRNLPGLQDSYIINGQPVHLLKKAQILTYHVWMFFKDQDPDRFAFDDINELTVFADNVVPTLLIHLGVIEIPEAWQEDMTENRVLSEITATTLRAASVVACQRIIERSAELGPIRDMNEGALDVYLWRLGKVGDYRRVPRFALRDTVMF</sequence>
<comment type="catalytic activity">
    <reaction evidence="1">
        <text>queuosine 5'-phosphate + H2O = queuine + D-ribose 5-phosphate</text>
        <dbReference type="Rhea" id="RHEA:75387"/>
        <dbReference type="ChEBI" id="CHEBI:15377"/>
        <dbReference type="ChEBI" id="CHEBI:17433"/>
        <dbReference type="ChEBI" id="CHEBI:78346"/>
        <dbReference type="ChEBI" id="CHEBI:194371"/>
    </reaction>
    <physiologicalReaction direction="left-to-right" evidence="1">
        <dbReference type="Rhea" id="RHEA:75388"/>
    </physiologicalReaction>
</comment>
<dbReference type="OMA" id="VACIHRR"/>
<dbReference type="EMBL" id="MCGN01000001">
    <property type="protein sequence ID" value="ORZ03429.1"/>
    <property type="molecule type" value="Genomic_DNA"/>
</dbReference>
<dbReference type="Pfam" id="PF10343">
    <property type="entry name" value="Q_salvage"/>
    <property type="match status" value="1"/>
</dbReference>
<dbReference type="OrthoDB" id="416777at2759"/>
<dbReference type="Proteomes" id="UP000242180">
    <property type="component" value="Unassembled WGS sequence"/>
</dbReference>
<dbReference type="GO" id="GO:0006400">
    <property type="term" value="P:tRNA modification"/>
    <property type="evidence" value="ECO:0007669"/>
    <property type="project" value="TreeGrafter"/>
</dbReference>
<name>A0A1X2HV31_SYNRA</name>
<evidence type="ECO:0000313" key="2">
    <source>
        <dbReference type="EMBL" id="ORZ03429.1"/>
    </source>
</evidence>
<dbReference type="AlphaFoldDB" id="A0A1X2HV31"/>
<keyword evidence="1" id="KW-0378">Hydrolase</keyword>
<dbReference type="InterPro" id="IPR019438">
    <property type="entry name" value="Q_salvage"/>
</dbReference>
<comment type="caution">
    <text evidence="2">The sequence shown here is derived from an EMBL/GenBank/DDBJ whole genome shotgun (WGS) entry which is preliminary data.</text>
</comment>
<organism evidence="2 3">
    <name type="scientific">Syncephalastrum racemosum</name>
    <name type="common">Filamentous fungus</name>
    <dbReference type="NCBI Taxonomy" id="13706"/>
    <lineage>
        <taxon>Eukaryota</taxon>
        <taxon>Fungi</taxon>
        <taxon>Fungi incertae sedis</taxon>
        <taxon>Mucoromycota</taxon>
        <taxon>Mucoromycotina</taxon>
        <taxon>Mucoromycetes</taxon>
        <taxon>Mucorales</taxon>
        <taxon>Syncephalastraceae</taxon>
        <taxon>Syncephalastrum</taxon>
    </lineage>
</organism>
<dbReference type="STRING" id="13706.A0A1X2HV31"/>
<evidence type="ECO:0000256" key="1">
    <source>
        <dbReference type="RuleBase" id="RU365002"/>
    </source>
</evidence>